<keyword evidence="5" id="KW-1185">Reference proteome</keyword>
<dbReference type="SMART" id="SM00420">
    <property type="entry name" value="HTH_DEOR"/>
    <property type="match status" value="1"/>
</dbReference>
<dbReference type="InterPro" id="IPR008719">
    <property type="entry name" value="N2O_reductase_NosL"/>
</dbReference>
<dbReference type="PANTHER" id="PTHR41247:SF1">
    <property type="entry name" value="HTH-TYPE TRANSCRIPTIONAL REPRESSOR YCNK"/>
    <property type="match status" value="1"/>
</dbReference>
<dbReference type="InterPro" id="IPR036390">
    <property type="entry name" value="WH_DNA-bd_sf"/>
</dbReference>
<dbReference type="InterPro" id="IPR036388">
    <property type="entry name" value="WH-like_DNA-bd_sf"/>
</dbReference>
<dbReference type="EMBL" id="FPAA01000007">
    <property type="protein sequence ID" value="SFS78254.1"/>
    <property type="molecule type" value="Genomic_DNA"/>
</dbReference>
<dbReference type="PANTHER" id="PTHR41247">
    <property type="entry name" value="HTH-TYPE TRANSCRIPTIONAL REPRESSOR YCNK"/>
    <property type="match status" value="1"/>
</dbReference>
<dbReference type="Proteomes" id="UP000198660">
    <property type="component" value="Unassembled WGS sequence"/>
</dbReference>
<dbReference type="Gene3D" id="1.10.10.10">
    <property type="entry name" value="Winged helix-like DNA-binding domain superfamily/Winged helix DNA-binding domain"/>
    <property type="match status" value="1"/>
</dbReference>
<dbReference type="Pfam" id="PF08220">
    <property type="entry name" value="HTH_DeoR"/>
    <property type="match status" value="1"/>
</dbReference>
<evidence type="ECO:0000313" key="5">
    <source>
        <dbReference type="Proteomes" id="UP000198660"/>
    </source>
</evidence>
<feature type="domain" description="HTH deoR-type" evidence="3">
    <location>
        <begin position="3"/>
        <end position="58"/>
    </location>
</feature>
<dbReference type="AlphaFoldDB" id="A0A1I6SN11"/>
<evidence type="ECO:0000256" key="2">
    <source>
        <dbReference type="ARBA" id="ARBA00023163"/>
    </source>
</evidence>
<keyword evidence="2" id="KW-0804">Transcription</keyword>
<dbReference type="RefSeq" id="WP_091837414.1">
    <property type="nucleotide sequence ID" value="NZ_FPAA01000007.1"/>
</dbReference>
<dbReference type="GO" id="GO:0003700">
    <property type="term" value="F:DNA-binding transcription factor activity"/>
    <property type="evidence" value="ECO:0007669"/>
    <property type="project" value="InterPro"/>
</dbReference>
<dbReference type="PROSITE" id="PS51000">
    <property type="entry name" value="HTH_DEOR_2"/>
    <property type="match status" value="1"/>
</dbReference>
<organism evidence="4 5">
    <name type="scientific">Marininema halotolerans</name>
    <dbReference type="NCBI Taxonomy" id="1155944"/>
    <lineage>
        <taxon>Bacteria</taxon>
        <taxon>Bacillati</taxon>
        <taxon>Bacillota</taxon>
        <taxon>Bacilli</taxon>
        <taxon>Bacillales</taxon>
        <taxon>Thermoactinomycetaceae</taxon>
        <taxon>Marininema</taxon>
    </lineage>
</organism>
<dbReference type="SUPFAM" id="SSF160387">
    <property type="entry name" value="NosL/MerB-like"/>
    <property type="match status" value="1"/>
</dbReference>
<name>A0A1I6SN11_9BACL</name>
<protein>
    <submittedName>
        <fullName evidence="4">DeoR-like helix-turn-helix domain-containing protein</fullName>
    </submittedName>
</protein>
<dbReference type="InterPro" id="IPR001034">
    <property type="entry name" value="DeoR_HTH"/>
</dbReference>
<dbReference type="OrthoDB" id="9797223at2"/>
<dbReference type="SUPFAM" id="SSF46785">
    <property type="entry name" value="Winged helix' DNA-binding domain"/>
    <property type="match status" value="1"/>
</dbReference>
<keyword evidence="1" id="KW-0805">Transcription regulation</keyword>
<reference evidence="5" key="1">
    <citation type="submission" date="2016-10" db="EMBL/GenBank/DDBJ databases">
        <authorList>
            <person name="Varghese N."/>
            <person name="Submissions S."/>
        </authorList>
    </citation>
    <scope>NUCLEOTIDE SEQUENCE [LARGE SCALE GENOMIC DNA]</scope>
    <source>
        <strain evidence="5">DSM 45789</strain>
    </source>
</reference>
<proteinExistence type="predicted"/>
<evidence type="ECO:0000313" key="4">
    <source>
        <dbReference type="EMBL" id="SFS78254.1"/>
    </source>
</evidence>
<evidence type="ECO:0000256" key="1">
    <source>
        <dbReference type="ARBA" id="ARBA00023015"/>
    </source>
</evidence>
<accession>A0A1I6SN11</accession>
<evidence type="ECO:0000259" key="3">
    <source>
        <dbReference type="PROSITE" id="PS51000"/>
    </source>
</evidence>
<dbReference type="Pfam" id="PF05573">
    <property type="entry name" value="NosL"/>
    <property type="match status" value="1"/>
</dbReference>
<gene>
    <name evidence="4" type="ORF">SAMN05444972_107207</name>
</gene>
<sequence length="194" mass="21548">MLPHERQEQIRARIQELGHVKISQLSAELGVSEMTIYRDIQPLLQEGWAYKVYGGVALAKQEEGPSLEVEGKCMLCGRSVDSRLAFRLILPDRVETTCCSHCGLLRYHQLNRSDVQVISQDFFSNTTINAQAAWYVLNGIVDVGCCRPQLLCFEQEKIANGFVKGLGGEVLSFTDAIHRVTQAMDGEHGCGCTS</sequence>